<evidence type="ECO:0000313" key="1">
    <source>
        <dbReference type="EMBL" id="KAJ3512430.1"/>
    </source>
</evidence>
<sequence length="910" mass="103694">MFFWYSTSTSTWSSSSVCGMAKHERTSTSVPSSERVPTRAPMTRVDCVSRMSRRTAWSRIERTAWGEQREINERGKVSLESNGIGRQRPREVDEALSSSSHTGQAERTGRRLSRMARKEVVVGGGKWVFFLVRPGRVLRSRPNFADFEDLQVWRDAAGVVRAKIRDKAGTVARAEIWIQYPTIMWLEDARLKRLLWRPVEEEVISEVAVAGDEGEAVEAEQQAGLVPIDGLMELDLQTTAKSSGSEAESASQDEVMEDIDSEDDDDQKASAKPYMALLQSFTDRNAPSAKRRKLEHRESPQPQPEDSSADEAGEEADGEDEEKDIDRAEDEPEDQGAEEQLEDDDDDSEDEENPTDPFDVHFAHPDDDTVAKRVKAVQKGEWATKRALIQALRATVMYPNSDSASEVPKPIGGLDSLTLKQKLKETASRKIGDFDIAQRALGPLLFNYSDVLYCDRTVRNSDSLRQLTCLHALNHVFKTRDRVIKNNYKLAKEGEDAELELRDQGFTRPKVLFLLPTRNSCLRIVNMIRDLCEPDQQENRKRFEDGYVDKEAKFGADKPADFRDLFEGSDDDMFRLGMKFTRKTIKYFAQFYNSDIIFASPLGLRMAIGSEEDKKLDFDFLSSVEMVVVDQADALLMQNWEHVEFIFEHLNLQPKDAHGCDFSRVRNWYLEDWAKNFRQTVILSAFNTPELSELFRLHCHNWAGKVRLQPEYPGTLSQLGVKAKQTFSRFQSSSVEKDPDARFEYFTSAIIPSLAKRAKDATGTLIFIPSYLDFVRVRNYFATSAAVESVTFGAISEYADVAEASRARSHFLSGRHRVLLYTERAHHFRRYQFRGVQRVIFYGLPDNPIFYNEIAGGYLSKSEQDLRLEPGQGTVKVVFSKYDVMKLERIVGSKRVGKMIQDRGDTFEFI</sequence>
<protein>
    <submittedName>
        <fullName evidence="1">Uncharacterized protein</fullName>
    </submittedName>
</protein>
<accession>A0ACC1RF76</accession>
<proteinExistence type="predicted"/>
<comment type="caution">
    <text evidence="1">The sequence shown here is derived from an EMBL/GenBank/DDBJ whole genome shotgun (WGS) entry which is preliminary data.</text>
</comment>
<name>A0ACC1RF76_9HYPO</name>
<evidence type="ECO:0000313" key="2">
    <source>
        <dbReference type="Proteomes" id="UP001148629"/>
    </source>
</evidence>
<dbReference type="EMBL" id="JANRMS010004041">
    <property type="protein sequence ID" value="KAJ3512430.1"/>
    <property type="molecule type" value="Genomic_DNA"/>
</dbReference>
<reference evidence="1" key="1">
    <citation type="submission" date="2022-08" db="EMBL/GenBank/DDBJ databases">
        <title>Genome Sequence of Fusarium decemcellulare.</title>
        <authorList>
            <person name="Buettner E."/>
        </authorList>
    </citation>
    <scope>NUCLEOTIDE SEQUENCE</scope>
    <source>
        <strain evidence="1">Babe19</strain>
    </source>
</reference>
<dbReference type="Proteomes" id="UP001148629">
    <property type="component" value="Unassembled WGS sequence"/>
</dbReference>
<keyword evidence="2" id="KW-1185">Reference proteome</keyword>
<organism evidence="1 2">
    <name type="scientific">Fusarium decemcellulare</name>
    <dbReference type="NCBI Taxonomy" id="57161"/>
    <lineage>
        <taxon>Eukaryota</taxon>
        <taxon>Fungi</taxon>
        <taxon>Dikarya</taxon>
        <taxon>Ascomycota</taxon>
        <taxon>Pezizomycotina</taxon>
        <taxon>Sordariomycetes</taxon>
        <taxon>Hypocreomycetidae</taxon>
        <taxon>Hypocreales</taxon>
        <taxon>Nectriaceae</taxon>
        <taxon>Fusarium</taxon>
        <taxon>Fusarium decemcellulare species complex</taxon>
    </lineage>
</organism>
<gene>
    <name evidence="1" type="ORF">NM208_g15323</name>
</gene>